<reference evidence="10" key="1">
    <citation type="submission" date="2022-07" db="EMBL/GenBank/DDBJ databases">
        <authorList>
            <person name="Macas J."/>
            <person name="Novak P."/>
            <person name="Neumann P."/>
        </authorList>
    </citation>
    <scope>NUCLEOTIDE SEQUENCE</scope>
</reference>
<proteinExistence type="inferred from homology"/>
<dbReference type="Gene3D" id="3.30.420.40">
    <property type="match status" value="1"/>
</dbReference>
<dbReference type="PROSITE" id="PS01132">
    <property type="entry name" value="ACTINS_ACT_LIKE"/>
    <property type="match status" value="1"/>
</dbReference>
<evidence type="ECO:0000256" key="9">
    <source>
        <dbReference type="RuleBase" id="RU000487"/>
    </source>
</evidence>
<protein>
    <recommendedName>
        <fullName evidence="12">Actin</fullName>
    </recommendedName>
</protein>
<keyword evidence="7" id="KW-0067">ATP-binding</keyword>
<evidence type="ECO:0000256" key="2">
    <source>
        <dbReference type="ARBA" id="ARBA00004245"/>
    </source>
</evidence>
<accession>A0AAV0F966</accession>
<evidence type="ECO:0000256" key="1">
    <source>
        <dbReference type="ARBA" id="ARBA00003780"/>
    </source>
</evidence>
<evidence type="ECO:0000256" key="3">
    <source>
        <dbReference type="ARBA" id="ARBA00006752"/>
    </source>
</evidence>
<dbReference type="SUPFAM" id="SSF53067">
    <property type="entry name" value="Actin-like ATPase domain"/>
    <property type="match status" value="1"/>
</dbReference>
<comment type="subcellular location">
    <subcellularLocation>
        <location evidence="2">Cytoplasm</location>
        <location evidence="2">Cytoskeleton</location>
    </subcellularLocation>
</comment>
<dbReference type="AlphaFoldDB" id="A0AAV0F966"/>
<dbReference type="InterPro" id="IPR043129">
    <property type="entry name" value="ATPase_NBD"/>
</dbReference>
<dbReference type="Pfam" id="PF00022">
    <property type="entry name" value="Actin"/>
    <property type="match status" value="1"/>
</dbReference>
<gene>
    <name evidence="10" type="ORF">CEPIT_LOCUS31863</name>
</gene>
<dbReference type="FunFam" id="3.30.420.40:FF:000148">
    <property type="entry name" value="Actin, alpha skeletal muscle"/>
    <property type="match status" value="1"/>
</dbReference>
<dbReference type="InterPro" id="IPR020902">
    <property type="entry name" value="Actin/actin-like_CS"/>
</dbReference>
<evidence type="ECO:0000256" key="5">
    <source>
        <dbReference type="ARBA" id="ARBA00022741"/>
    </source>
</evidence>
<comment type="caution">
    <text evidence="10">The sequence shown here is derived from an EMBL/GenBank/DDBJ whole genome shotgun (WGS) entry which is preliminary data.</text>
</comment>
<keyword evidence="4" id="KW-0963">Cytoplasm</keyword>
<dbReference type="GO" id="GO:0005856">
    <property type="term" value="C:cytoskeleton"/>
    <property type="evidence" value="ECO:0007669"/>
    <property type="project" value="UniProtKB-SubCell"/>
</dbReference>
<evidence type="ECO:0008006" key="12">
    <source>
        <dbReference type="Google" id="ProtNLM"/>
    </source>
</evidence>
<evidence type="ECO:0000313" key="11">
    <source>
        <dbReference type="Proteomes" id="UP001152523"/>
    </source>
</evidence>
<dbReference type="Proteomes" id="UP001152523">
    <property type="component" value="Unassembled WGS sequence"/>
</dbReference>
<evidence type="ECO:0000256" key="7">
    <source>
        <dbReference type="ARBA" id="ARBA00022840"/>
    </source>
</evidence>
<keyword evidence="11" id="KW-1185">Reference proteome</keyword>
<dbReference type="InterPro" id="IPR004000">
    <property type="entry name" value="Actin"/>
</dbReference>
<dbReference type="SMART" id="SM00268">
    <property type="entry name" value="ACTIN"/>
    <property type="match status" value="1"/>
</dbReference>
<evidence type="ECO:0000313" key="10">
    <source>
        <dbReference type="EMBL" id="CAH9132047.1"/>
    </source>
</evidence>
<keyword evidence="8" id="KW-0206">Cytoskeleton</keyword>
<evidence type="ECO:0000256" key="4">
    <source>
        <dbReference type="ARBA" id="ARBA00022490"/>
    </source>
</evidence>
<comment type="function">
    <text evidence="1">Actins are highly conserved proteins that are involved in various types of cell motility and are ubiquitously expressed in all eukaryotic cells. Essential component of cell cytoskeleton; plays an important role in cytoplasmic streaming, cell shape determination, cell division, organelle movement and extension growth.</text>
</comment>
<sequence>MIGAGQHDVYVGDEAKCRKGMLMLSYPTEHGIVTKWDAMETLWHHTFYNSLCVAPEEHPVLLTEPPLNPKANREKMTEIMFETFHTPAMYVAIQAVLAMYVSGRTTGWRETFWDIKEKLAYIAHDFEQELETRRPQNQALGQKRAMSFLMGERSLWVLSCFVVLKRFSSLQ</sequence>
<dbReference type="PRINTS" id="PR00190">
    <property type="entry name" value="ACTIN"/>
</dbReference>
<keyword evidence="5" id="KW-0547">Nucleotide-binding</keyword>
<dbReference type="PANTHER" id="PTHR11937">
    <property type="entry name" value="ACTIN"/>
    <property type="match status" value="1"/>
</dbReference>
<dbReference type="EMBL" id="CAMAPF010000967">
    <property type="protein sequence ID" value="CAH9132047.1"/>
    <property type="molecule type" value="Genomic_DNA"/>
</dbReference>
<dbReference type="GO" id="GO:0005524">
    <property type="term" value="F:ATP binding"/>
    <property type="evidence" value="ECO:0007669"/>
    <property type="project" value="UniProtKB-KW"/>
</dbReference>
<evidence type="ECO:0000256" key="6">
    <source>
        <dbReference type="ARBA" id="ARBA00022801"/>
    </source>
</evidence>
<dbReference type="GO" id="GO:0016787">
    <property type="term" value="F:hydrolase activity"/>
    <property type="evidence" value="ECO:0007669"/>
    <property type="project" value="UniProtKB-KW"/>
</dbReference>
<evidence type="ECO:0000256" key="8">
    <source>
        <dbReference type="ARBA" id="ARBA00023212"/>
    </source>
</evidence>
<keyword evidence="6" id="KW-0378">Hydrolase</keyword>
<name>A0AAV0F966_9ASTE</name>
<comment type="similarity">
    <text evidence="3 9">Belongs to the actin family.</text>
</comment>
<organism evidence="10 11">
    <name type="scientific">Cuscuta epithymum</name>
    <dbReference type="NCBI Taxonomy" id="186058"/>
    <lineage>
        <taxon>Eukaryota</taxon>
        <taxon>Viridiplantae</taxon>
        <taxon>Streptophyta</taxon>
        <taxon>Embryophyta</taxon>
        <taxon>Tracheophyta</taxon>
        <taxon>Spermatophyta</taxon>
        <taxon>Magnoliopsida</taxon>
        <taxon>eudicotyledons</taxon>
        <taxon>Gunneridae</taxon>
        <taxon>Pentapetalae</taxon>
        <taxon>asterids</taxon>
        <taxon>lamiids</taxon>
        <taxon>Solanales</taxon>
        <taxon>Convolvulaceae</taxon>
        <taxon>Cuscuteae</taxon>
        <taxon>Cuscuta</taxon>
        <taxon>Cuscuta subgen. Cuscuta</taxon>
    </lineage>
</organism>